<evidence type="ECO:0000313" key="3">
    <source>
        <dbReference type="Proteomes" id="UP000283975"/>
    </source>
</evidence>
<comment type="caution">
    <text evidence="2">The sequence shown here is derived from an EMBL/GenBank/DDBJ whole genome shotgun (WGS) entry which is preliminary data.</text>
</comment>
<dbReference type="EMBL" id="QSHZ01000008">
    <property type="protein sequence ID" value="RHC56515.1"/>
    <property type="molecule type" value="Genomic_DNA"/>
</dbReference>
<protein>
    <submittedName>
        <fullName evidence="2">Polysaccharide pyruvyl transferase family protein</fullName>
    </submittedName>
</protein>
<keyword evidence="2" id="KW-0808">Transferase</keyword>
<evidence type="ECO:0000313" key="2">
    <source>
        <dbReference type="EMBL" id="RHC56515.1"/>
    </source>
</evidence>
<name>A0A414AX46_9FIRM</name>
<dbReference type="InterPro" id="IPR007345">
    <property type="entry name" value="Polysacch_pyruvyl_Trfase"/>
</dbReference>
<proteinExistence type="predicted"/>
<organism evidence="2 3">
    <name type="scientific">Enterocloster bolteae</name>
    <dbReference type="NCBI Taxonomy" id="208479"/>
    <lineage>
        <taxon>Bacteria</taxon>
        <taxon>Bacillati</taxon>
        <taxon>Bacillota</taxon>
        <taxon>Clostridia</taxon>
        <taxon>Lachnospirales</taxon>
        <taxon>Lachnospiraceae</taxon>
        <taxon>Enterocloster</taxon>
    </lineage>
</organism>
<dbReference type="Proteomes" id="UP000283975">
    <property type="component" value="Unassembled WGS sequence"/>
</dbReference>
<dbReference type="Pfam" id="PF04230">
    <property type="entry name" value="PS_pyruv_trans"/>
    <property type="match status" value="1"/>
</dbReference>
<accession>A0A414AX46</accession>
<feature type="domain" description="Polysaccharide pyruvyl transferase" evidence="1">
    <location>
        <begin position="14"/>
        <end position="311"/>
    </location>
</feature>
<dbReference type="GO" id="GO:0016740">
    <property type="term" value="F:transferase activity"/>
    <property type="evidence" value="ECO:0007669"/>
    <property type="project" value="UniProtKB-KW"/>
</dbReference>
<gene>
    <name evidence="2" type="ORF">DW839_09285</name>
</gene>
<dbReference type="RefSeq" id="WP_119204873.1">
    <property type="nucleotide sequence ID" value="NZ_JAJCIN010000001.1"/>
</dbReference>
<evidence type="ECO:0000259" key="1">
    <source>
        <dbReference type="Pfam" id="PF04230"/>
    </source>
</evidence>
<reference evidence="2 3" key="1">
    <citation type="submission" date="2018-08" db="EMBL/GenBank/DDBJ databases">
        <title>A genome reference for cultivated species of the human gut microbiota.</title>
        <authorList>
            <person name="Zou Y."/>
            <person name="Xue W."/>
            <person name="Luo G."/>
        </authorList>
    </citation>
    <scope>NUCLEOTIDE SEQUENCE [LARGE SCALE GENOMIC DNA]</scope>
    <source>
        <strain evidence="2 3">AM35-14</strain>
    </source>
</reference>
<sequence>MKQIGIMTYHAAHNFGSVLQAYATQKLLNELGYSNEIINYRLPNQKEYYNKLYSTRFGYKEFLRRLIRFHETDSRKLRIDKFEDFIHRKLVLTETEYNNYLELRNANFSYPVLLAGSDQIWNEHCRAEYWTEPRESILGYYLAIGNAAAARISFSSSFGGMKKDEIEKYLNYLEKFQSISIRESEGAELLSSMLGRTVYNTLDPTLMLNSEGWKLDGTYSVDEDYIFVYTLNRFKAANEFVKNAKDLAKKLGKKVVCVSPLSNILDKDIETHADFGPLDFLSYIRCASLVITDSFHGTAFSVNFRVPFYNIGKGQDSRKVQLLKKLGLESRICGNFEELIYLNDCACEFDEATKRLNEERYKTRQYLATTLREVLPLD</sequence>
<dbReference type="AlphaFoldDB" id="A0A414AX46"/>